<keyword evidence="6" id="KW-0418">Kinase</keyword>
<evidence type="ECO:0000256" key="9">
    <source>
        <dbReference type="ARBA" id="ARBA00048679"/>
    </source>
</evidence>
<dbReference type="CDD" id="cd14066">
    <property type="entry name" value="STKc_IRAK"/>
    <property type="match status" value="1"/>
</dbReference>
<evidence type="ECO:0000256" key="8">
    <source>
        <dbReference type="ARBA" id="ARBA00047899"/>
    </source>
</evidence>
<feature type="binding site" evidence="10">
    <location>
        <position position="119"/>
    </location>
    <ligand>
        <name>ATP</name>
        <dbReference type="ChEBI" id="CHEBI:30616"/>
    </ligand>
</feature>
<accession>A0A7N0V6V7</accession>
<comment type="catalytic activity">
    <reaction evidence="8">
        <text>L-threonyl-[protein] + ATP = O-phospho-L-threonyl-[protein] + ADP + H(+)</text>
        <dbReference type="Rhea" id="RHEA:46608"/>
        <dbReference type="Rhea" id="RHEA-COMP:11060"/>
        <dbReference type="Rhea" id="RHEA-COMP:11605"/>
        <dbReference type="ChEBI" id="CHEBI:15378"/>
        <dbReference type="ChEBI" id="CHEBI:30013"/>
        <dbReference type="ChEBI" id="CHEBI:30616"/>
        <dbReference type="ChEBI" id="CHEBI:61977"/>
        <dbReference type="ChEBI" id="CHEBI:456216"/>
        <dbReference type="EC" id="2.7.11.1"/>
    </reaction>
</comment>
<dbReference type="InterPro" id="IPR017441">
    <property type="entry name" value="Protein_kinase_ATP_BS"/>
</dbReference>
<protein>
    <recommendedName>
        <fullName evidence="2">non-specific serine/threonine protein kinase</fullName>
        <ecNumber evidence="2">2.7.11.1</ecNumber>
    </recommendedName>
</protein>
<dbReference type="FunFam" id="1.10.510.10:FF:000095">
    <property type="entry name" value="protein STRUBBELIG-RECEPTOR FAMILY 8"/>
    <property type="match status" value="1"/>
</dbReference>
<dbReference type="EnsemblPlants" id="Kaladp0101s0276.1.v1.1">
    <property type="protein sequence ID" value="Kaladp0101s0276.1.v1.1"/>
    <property type="gene ID" value="Kaladp0101s0276.v1.1"/>
</dbReference>
<proteinExistence type="predicted"/>
<dbReference type="InterPro" id="IPR000719">
    <property type="entry name" value="Prot_kinase_dom"/>
</dbReference>
<dbReference type="PROSITE" id="PS50011">
    <property type="entry name" value="PROTEIN_KINASE_DOM"/>
    <property type="match status" value="1"/>
</dbReference>
<evidence type="ECO:0000256" key="6">
    <source>
        <dbReference type="ARBA" id="ARBA00022777"/>
    </source>
</evidence>
<keyword evidence="14" id="KW-1185">Reference proteome</keyword>
<feature type="domain" description="Protein kinase" evidence="12">
    <location>
        <begin position="80"/>
        <end position="361"/>
    </location>
</feature>
<dbReference type="InterPro" id="IPR050823">
    <property type="entry name" value="Plant_Ser_Thr_Prot_Kinase"/>
</dbReference>
<sequence length="427" mass="47096">MGNCFGSSRRVDASQTTVGPSKQSTCNSQYTVPSSLVDSSVFSDKSFETNPTPRSEWEILSCPNLKAFTFIDLRNATRNFRSDNLLGEGGFGYVYKGWLDEQTLTATKPGSGMIVAVKKLKPEGFQGHKEWLTEVDYLGQLDHENLVKLVGYCSEGENRLLVYEFLPKGSVENHLFRRGPQPLSWALRMKVALGAARGLSFLHDSQVIFRDFKASNILLDGEFNAKLSDFGLARAGPTGDKTHVSTQVVGTQGYAAPEYIATGRLTLRCDIYSFGVFLIELLSGRRALDKSRSVPEQNLADWARPHLGDKRKLYKIMDAKLEGHYPKKGAHAVSTLAMVCTKTDARQRPTMPAVLDTLEQIAAAKYSAKYSHSNPEAAPTPVPKAHRQLRSPLNLTPVASPRQLRIPVSMSPKSSTSPLPLLSPRVH</sequence>
<dbReference type="SUPFAM" id="SSF56112">
    <property type="entry name" value="Protein kinase-like (PK-like)"/>
    <property type="match status" value="1"/>
</dbReference>
<dbReference type="Gene3D" id="3.30.200.20">
    <property type="entry name" value="Phosphorylase Kinase, domain 1"/>
    <property type="match status" value="1"/>
</dbReference>
<evidence type="ECO:0000313" key="13">
    <source>
        <dbReference type="EnsemblPlants" id="Kaladp0101s0276.1.v1.1"/>
    </source>
</evidence>
<dbReference type="FunFam" id="3.30.200.20:FF:000228">
    <property type="entry name" value="Serine/threonine-protein kinase BIK1"/>
    <property type="match status" value="1"/>
</dbReference>
<evidence type="ECO:0000256" key="11">
    <source>
        <dbReference type="SAM" id="MobiDB-lite"/>
    </source>
</evidence>
<dbReference type="Proteomes" id="UP000594263">
    <property type="component" value="Unplaced"/>
</dbReference>
<dbReference type="PANTHER" id="PTHR45621">
    <property type="entry name" value="OS01G0588500 PROTEIN-RELATED"/>
    <property type="match status" value="1"/>
</dbReference>
<dbReference type="Gramene" id="Kaladp0101s0276.1.v1.1">
    <property type="protein sequence ID" value="Kaladp0101s0276.1.v1.1"/>
    <property type="gene ID" value="Kaladp0101s0276.v1.1"/>
</dbReference>
<dbReference type="AlphaFoldDB" id="A0A7N0V6V7"/>
<evidence type="ECO:0000256" key="4">
    <source>
        <dbReference type="ARBA" id="ARBA00022679"/>
    </source>
</evidence>
<dbReference type="Gene3D" id="1.10.510.10">
    <property type="entry name" value="Transferase(Phosphotransferase) domain 1"/>
    <property type="match status" value="1"/>
</dbReference>
<keyword evidence="7 10" id="KW-0067">ATP-binding</keyword>
<evidence type="ECO:0000256" key="5">
    <source>
        <dbReference type="ARBA" id="ARBA00022741"/>
    </source>
</evidence>
<dbReference type="GO" id="GO:0004674">
    <property type="term" value="F:protein serine/threonine kinase activity"/>
    <property type="evidence" value="ECO:0007669"/>
    <property type="project" value="UniProtKB-EC"/>
</dbReference>
<keyword evidence="4" id="KW-0808">Transferase</keyword>
<keyword evidence="3" id="KW-1003">Cell membrane</keyword>
<reference evidence="13" key="1">
    <citation type="submission" date="2021-01" db="UniProtKB">
        <authorList>
            <consortium name="EnsemblPlants"/>
        </authorList>
    </citation>
    <scope>IDENTIFICATION</scope>
</reference>
<evidence type="ECO:0000256" key="1">
    <source>
        <dbReference type="ARBA" id="ARBA00004236"/>
    </source>
</evidence>
<dbReference type="EC" id="2.7.11.1" evidence="2"/>
<keyword evidence="3" id="KW-0472">Membrane</keyword>
<dbReference type="GO" id="GO:0005886">
    <property type="term" value="C:plasma membrane"/>
    <property type="evidence" value="ECO:0007669"/>
    <property type="project" value="UniProtKB-SubCell"/>
</dbReference>
<dbReference type="InterPro" id="IPR001245">
    <property type="entry name" value="Ser-Thr/Tyr_kinase_cat_dom"/>
</dbReference>
<evidence type="ECO:0000256" key="2">
    <source>
        <dbReference type="ARBA" id="ARBA00012513"/>
    </source>
</evidence>
<evidence type="ECO:0000259" key="12">
    <source>
        <dbReference type="PROSITE" id="PS50011"/>
    </source>
</evidence>
<evidence type="ECO:0000256" key="10">
    <source>
        <dbReference type="PROSITE-ProRule" id="PRU10141"/>
    </source>
</evidence>
<organism evidence="13 14">
    <name type="scientific">Kalanchoe fedtschenkoi</name>
    <name type="common">Lavender scallops</name>
    <name type="synonym">South American air plant</name>
    <dbReference type="NCBI Taxonomy" id="63787"/>
    <lineage>
        <taxon>Eukaryota</taxon>
        <taxon>Viridiplantae</taxon>
        <taxon>Streptophyta</taxon>
        <taxon>Embryophyta</taxon>
        <taxon>Tracheophyta</taxon>
        <taxon>Spermatophyta</taxon>
        <taxon>Magnoliopsida</taxon>
        <taxon>eudicotyledons</taxon>
        <taxon>Gunneridae</taxon>
        <taxon>Pentapetalae</taxon>
        <taxon>Saxifragales</taxon>
        <taxon>Crassulaceae</taxon>
        <taxon>Kalanchoe</taxon>
    </lineage>
</organism>
<keyword evidence="5 10" id="KW-0547">Nucleotide-binding</keyword>
<evidence type="ECO:0000256" key="3">
    <source>
        <dbReference type="ARBA" id="ARBA00022475"/>
    </source>
</evidence>
<dbReference type="GO" id="GO:0005524">
    <property type="term" value="F:ATP binding"/>
    <property type="evidence" value="ECO:0007669"/>
    <property type="project" value="UniProtKB-UniRule"/>
</dbReference>
<evidence type="ECO:0000313" key="14">
    <source>
        <dbReference type="Proteomes" id="UP000594263"/>
    </source>
</evidence>
<feature type="region of interest" description="Disordered" evidence="11">
    <location>
        <begin position="370"/>
        <end position="427"/>
    </location>
</feature>
<dbReference type="PROSITE" id="PS00107">
    <property type="entry name" value="PROTEIN_KINASE_ATP"/>
    <property type="match status" value="1"/>
</dbReference>
<comment type="subcellular location">
    <subcellularLocation>
        <location evidence="1">Cell membrane</location>
    </subcellularLocation>
</comment>
<dbReference type="OMA" id="GNWITCC"/>
<evidence type="ECO:0000256" key="7">
    <source>
        <dbReference type="ARBA" id="ARBA00022840"/>
    </source>
</evidence>
<dbReference type="InterPro" id="IPR011009">
    <property type="entry name" value="Kinase-like_dom_sf"/>
</dbReference>
<dbReference type="Pfam" id="PF07714">
    <property type="entry name" value="PK_Tyr_Ser-Thr"/>
    <property type="match status" value="1"/>
</dbReference>
<name>A0A7N0V6V7_KALFE</name>
<comment type="catalytic activity">
    <reaction evidence="9">
        <text>L-seryl-[protein] + ATP = O-phospho-L-seryl-[protein] + ADP + H(+)</text>
        <dbReference type="Rhea" id="RHEA:17989"/>
        <dbReference type="Rhea" id="RHEA-COMP:9863"/>
        <dbReference type="Rhea" id="RHEA-COMP:11604"/>
        <dbReference type="ChEBI" id="CHEBI:15378"/>
        <dbReference type="ChEBI" id="CHEBI:29999"/>
        <dbReference type="ChEBI" id="CHEBI:30616"/>
        <dbReference type="ChEBI" id="CHEBI:83421"/>
        <dbReference type="ChEBI" id="CHEBI:456216"/>
        <dbReference type="EC" id="2.7.11.1"/>
    </reaction>
</comment>
<feature type="compositionally biased region" description="Low complexity" evidence="11">
    <location>
        <begin position="407"/>
        <end position="427"/>
    </location>
</feature>